<comment type="caution">
    <text evidence="1">The sequence shown here is derived from an EMBL/GenBank/DDBJ whole genome shotgun (WGS) entry which is preliminary data.</text>
</comment>
<reference evidence="1 2" key="1">
    <citation type="submission" date="2019-08" db="EMBL/GenBank/DDBJ databases">
        <title>In-depth cultivation of the pig gut microbiome towards novel bacterial diversity and tailored functional studies.</title>
        <authorList>
            <person name="Wylensek D."/>
            <person name="Hitch T.C.A."/>
            <person name="Clavel T."/>
        </authorList>
    </citation>
    <scope>NUCLEOTIDE SEQUENCE [LARGE SCALE GENOMIC DNA]</scope>
    <source>
        <strain evidence="1 2">WCA-693-APC-5D-A</strain>
    </source>
</reference>
<dbReference type="RefSeq" id="WP_154407231.1">
    <property type="nucleotide sequence ID" value="NZ_VUNR01000016.1"/>
</dbReference>
<keyword evidence="2" id="KW-1185">Reference proteome</keyword>
<dbReference type="EMBL" id="VUNR01000016">
    <property type="protein sequence ID" value="MSU09062.1"/>
    <property type="molecule type" value="Genomic_DNA"/>
</dbReference>
<dbReference type="SUPFAM" id="SSF53756">
    <property type="entry name" value="UDP-Glycosyltransferase/glycogen phosphorylase"/>
    <property type="match status" value="1"/>
</dbReference>
<organism evidence="1 2">
    <name type="scientific">Anaerovibrio slackiae</name>
    <dbReference type="NCBI Taxonomy" id="2652309"/>
    <lineage>
        <taxon>Bacteria</taxon>
        <taxon>Bacillati</taxon>
        <taxon>Bacillota</taxon>
        <taxon>Negativicutes</taxon>
        <taxon>Selenomonadales</taxon>
        <taxon>Selenomonadaceae</taxon>
        <taxon>Anaerovibrio</taxon>
    </lineage>
</organism>
<evidence type="ECO:0000313" key="2">
    <source>
        <dbReference type="Proteomes" id="UP000433181"/>
    </source>
</evidence>
<accession>A0A6I2UJ75</accession>
<name>A0A6I2UJ75_9FIRM</name>
<dbReference type="GeneID" id="96778996"/>
<gene>
    <name evidence="1" type="ORF">FYJ84_08705</name>
</gene>
<dbReference type="GO" id="GO:0016740">
    <property type="term" value="F:transferase activity"/>
    <property type="evidence" value="ECO:0007669"/>
    <property type="project" value="UniProtKB-KW"/>
</dbReference>
<sequence>MRFAIMESVVTPGGHEIDFDRLLVEELTALGHSVEFYVPEGHEFKWNYGVPVHHLPGTGVSYKGAKGVKKLLLSVKREWHRQKWYKNMYVNACQDKFDAIIFPSATYRYLRALKKSALQHSPVPVLFLIHGATPEEALRLNKVAIYFKHNKNIRVGVQTFAPKKLRLSSPNIKVYGPPNYIPRDIDGEAERNKYDADVLRLGFFGQYRKEKKIEAFLDAFISCDFKRPVKLICQGATQTQEDADDFARIIEKYKDVENVEFWNRPLIGTEWQKGLASVDTLVLPYGNPRYLYHTAALISNAMGYKKSIIAAHNVNPEILAHYAMGMGFVDGNMAALKQCIELFVNTYDENKEKYRSALEKAYSDFSPRRLAENIVALAEGDFGRTHKE</sequence>
<keyword evidence="1" id="KW-0808">Transferase</keyword>
<protein>
    <submittedName>
        <fullName evidence="1">Glycosyltransferase</fullName>
    </submittedName>
</protein>
<evidence type="ECO:0000313" key="1">
    <source>
        <dbReference type="EMBL" id="MSU09062.1"/>
    </source>
</evidence>
<dbReference type="AlphaFoldDB" id="A0A6I2UJ75"/>
<dbReference type="Proteomes" id="UP000433181">
    <property type="component" value="Unassembled WGS sequence"/>
</dbReference>
<dbReference type="Gene3D" id="3.40.50.2000">
    <property type="entry name" value="Glycogen Phosphorylase B"/>
    <property type="match status" value="2"/>
</dbReference>
<proteinExistence type="predicted"/>